<keyword evidence="4" id="KW-1185">Reference proteome</keyword>
<gene>
    <name evidence="3" type="ORF">AXK11_01630</name>
</gene>
<dbReference type="InterPro" id="IPR027266">
    <property type="entry name" value="TrmE/GcvT-like"/>
</dbReference>
<dbReference type="Proteomes" id="UP000070058">
    <property type="component" value="Unassembled WGS sequence"/>
</dbReference>
<proteinExistence type="predicted"/>
<evidence type="ECO:0000256" key="1">
    <source>
        <dbReference type="ARBA" id="ARBA00022946"/>
    </source>
</evidence>
<organism evidence="3 4">
    <name type="scientific">Cephaloticoccus primus</name>
    <dbReference type="NCBI Taxonomy" id="1548207"/>
    <lineage>
        <taxon>Bacteria</taxon>
        <taxon>Pseudomonadati</taxon>
        <taxon>Verrucomicrobiota</taxon>
        <taxon>Opitutia</taxon>
        <taxon>Opitutales</taxon>
        <taxon>Opitutaceae</taxon>
        <taxon>Cephaloticoccus</taxon>
    </lineage>
</organism>
<protein>
    <recommendedName>
        <fullName evidence="2">GCVT N-terminal domain-containing protein</fullName>
    </recommendedName>
</protein>
<accession>A0A139STU2</accession>
<dbReference type="Pfam" id="PF01571">
    <property type="entry name" value="GCV_T"/>
    <property type="match status" value="1"/>
</dbReference>
<dbReference type="Gene3D" id="3.30.1360.120">
    <property type="entry name" value="Probable tRNA modification gtpase trme, domain 1"/>
    <property type="match status" value="1"/>
</dbReference>
<evidence type="ECO:0000259" key="2">
    <source>
        <dbReference type="Pfam" id="PF01571"/>
    </source>
</evidence>
<dbReference type="OrthoDB" id="9796287at2"/>
<dbReference type="NCBIfam" id="TIGR03317">
    <property type="entry name" value="ygfZ_signature"/>
    <property type="match status" value="1"/>
</dbReference>
<dbReference type="InterPro" id="IPR017703">
    <property type="entry name" value="YgfZ/GCV_T_CS"/>
</dbReference>
<evidence type="ECO:0000313" key="3">
    <source>
        <dbReference type="EMBL" id="KXU37880.1"/>
    </source>
</evidence>
<comment type="caution">
    <text evidence="3">The sequence shown here is derived from an EMBL/GenBank/DDBJ whole genome shotgun (WGS) entry which is preliminary data.</text>
</comment>
<sequence>MNTAPVPSFFPWKPACWLRVEGPDAFDFLQGQLSNDLRALGSSGPGEAAGPREAVYGLWLNRKGRILGDGFVLRAGEERFCVCSYETSGEALRAHLESFIVADEVELIDESPNVAGLTLLDGAGAQTLLSDAGSLAPRVGGAFFTAPFGVRPGGSAGSVVEWVGPAAVREALVAELGGVKALSADEMERRRILAKIPAVPRDLGEGELPQEGGPDFERAAVSYTKGCYLGQEVMARVHSMGRVRRQLVQVCGHESLSEALSVPALPAPLYLGDKKVGELRTAAGRGPELIGLALVSLLQLPKEAERVALSFGPNGEPALVADLGQLS</sequence>
<dbReference type="GO" id="GO:0016226">
    <property type="term" value="P:iron-sulfur cluster assembly"/>
    <property type="evidence" value="ECO:0007669"/>
    <property type="project" value="TreeGrafter"/>
</dbReference>
<dbReference type="EMBL" id="LSZQ01000011">
    <property type="protein sequence ID" value="KXU37880.1"/>
    <property type="molecule type" value="Genomic_DNA"/>
</dbReference>
<reference evidence="4" key="1">
    <citation type="submission" date="2016-02" db="EMBL/GenBank/DDBJ databases">
        <authorList>
            <person name="Sanders J.G."/>
            <person name="Lin J.Y."/>
            <person name="Wertz J.T."/>
            <person name="Russell J.A."/>
            <person name="Moreau C.S."/>
            <person name="Powell S."/>
        </authorList>
    </citation>
    <scope>NUCLEOTIDE SEQUENCE [LARGE SCALE GENOMIC DNA]</scope>
    <source>
        <strain evidence="4">CAG34</strain>
    </source>
</reference>
<dbReference type="AlphaFoldDB" id="A0A139STU2"/>
<dbReference type="SUPFAM" id="SSF103025">
    <property type="entry name" value="Folate-binding domain"/>
    <property type="match status" value="1"/>
</dbReference>
<evidence type="ECO:0000313" key="4">
    <source>
        <dbReference type="Proteomes" id="UP000070058"/>
    </source>
</evidence>
<keyword evidence="1" id="KW-0809">Transit peptide</keyword>
<dbReference type="STRING" id="1548207.AXK11_01630"/>
<dbReference type="PANTHER" id="PTHR22602:SF0">
    <property type="entry name" value="TRANSFERASE CAF17, MITOCHONDRIAL-RELATED"/>
    <property type="match status" value="1"/>
</dbReference>
<dbReference type="InterPro" id="IPR045179">
    <property type="entry name" value="YgfZ/GcvT"/>
</dbReference>
<dbReference type="PANTHER" id="PTHR22602">
    <property type="entry name" value="TRANSFERASE CAF17, MITOCHONDRIAL-RELATED"/>
    <property type="match status" value="1"/>
</dbReference>
<name>A0A139STU2_9BACT</name>
<dbReference type="InterPro" id="IPR006222">
    <property type="entry name" value="GCVT_N"/>
</dbReference>
<feature type="domain" description="GCVT N-terminal" evidence="2">
    <location>
        <begin position="19"/>
        <end position="130"/>
    </location>
</feature>
<dbReference type="RefSeq" id="WP_068628382.1">
    <property type="nucleotide sequence ID" value="NZ_LSZQ01000011.1"/>
</dbReference>